<dbReference type="FunFam" id="2.60.40.1930:FF:000001">
    <property type="entry name" value="CD109 isoform 3"/>
    <property type="match status" value="1"/>
</dbReference>
<evidence type="ECO:0000256" key="3">
    <source>
        <dbReference type="ARBA" id="ARBA00022729"/>
    </source>
</evidence>
<comment type="caution">
    <text evidence="16">The sequence shown here is derived from an EMBL/GenBank/DDBJ whole genome shotgun (WGS) entry which is preliminary data.</text>
</comment>
<dbReference type="SMART" id="SM01360">
    <property type="entry name" value="A2M"/>
    <property type="match status" value="1"/>
</dbReference>
<dbReference type="PANTHER" id="PTHR11412:SF136">
    <property type="entry name" value="CD109 ANTIGEN"/>
    <property type="match status" value="1"/>
</dbReference>
<dbReference type="InterPro" id="IPR002890">
    <property type="entry name" value="MG2"/>
</dbReference>
<evidence type="ECO:0000259" key="15">
    <source>
        <dbReference type="SMART" id="SM01361"/>
    </source>
</evidence>
<evidence type="ECO:0000256" key="11">
    <source>
        <dbReference type="SAM" id="MobiDB-lite"/>
    </source>
</evidence>
<dbReference type="InterPro" id="IPR047565">
    <property type="entry name" value="Alpha-macroglob_thiol-ester_cl"/>
</dbReference>
<dbReference type="Gene3D" id="1.50.10.20">
    <property type="match status" value="1"/>
</dbReference>
<dbReference type="EMBL" id="VIIS01002025">
    <property type="protein sequence ID" value="KAF0289582.1"/>
    <property type="molecule type" value="Genomic_DNA"/>
</dbReference>
<dbReference type="SMART" id="SM01419">
    <property type="entry name" value="Thiol-ester_cl"/>
    <property type="match status" value="1"/>
</dbReference>
<dbReference type="Pfam" id="PF07678">
    <property type="entry name" value="TED_complement"/>
    <property type="match status" value="1"/>
</dbReference>
<evidence type="ECO:0000256" key="1">
    <source>
        <dbReference type="ARBA" id="ARBA00010952"/>
    </source>
</evidence>
<protein>
    <recommendedName>
        <fullName evidence="10">TEP1-F</fullName>
    </recommendedName>
</protein>
<proteinExistence type="inferred from homology"/>
<dbReference type="Gene3D" id="2.60.40.1930">
    <property type="match status" value="2"/>
</dbReference>
<accession>A0A6A4VGE0</accession>
<keyword evidence="4" id="KW-0722">Serine protease inhibitor</keyword>
<dbReference type="SUPFAM" id="SSF48239">
    <property type="entry name" value="Terpenoid cyclases/Protein prenyltransferases"/>
    <property type="match status" value="1"/>
</dbReference>
<dbReference type="InterPro" id="IPR009048">
    <property type="entry name" value="A-macroglobulin_rcpt-bd"/>
</dbReference>
<dbReference type="InterPro" id="IPR011626">
    <property type="entry name" value="Alpha-macroglobulin_TED"/>
</dbReference>
<evidence type="ECO:0000256" key="9">
    <source>
        <dbReference type="ARBA" id="ARBA00063781"/>
    </source>
</evidence>
<comment type="function">
    <text evidence="8">Binds covalently through a thioester bond to the pathogen surface resulting in pathogen clearance.</text>
</comment>
<dbReference type="Gene3D" id="2.60.40.1940">
    <property type="match status" value="1"/>
</dbReference>
<dbReference type="PROSITE" id="PS00477">
    <property type="entry name" value="ALPHA_2_MACROGLOBULIN"/>
    <property type="match status" value="1"/>
</dbReference>
<keyword evidence="2" id="KW-0646">Protease inhibitor</keyword>
<dbReference type="PANTHER" id="PTHR11412">
    <property type="entry name" value="MACROGLOBULIN / COMPLEMENT"/>
    <property type="match status" value="1"/>
</dbReference>
<dbReference type="Gene3D" id="2.60.120.1540">
    <property type="match status" value="1"/>
</dbReference>
<dbReference type="Pfam" id="PF01835">
    <property type="entry name" value="MG2"/>
    <property type="match status" value="1"/>
</dbReference>
<dbReference type="Gene3D" id="6.20.50.160">
    <property type="match status" value="1"/>
</dbReference>
<dbReference type="OrthoDB" id="9998011at2759"/>
<evidence type="ECO:0000256" key="2">
    <source>
        <dbReference type="ARBA" id="ARBA00022690"/>
    </source>
</evidence>
<evidence type="ECO:0000259" key="13">
    <source>
        <dbReference type="SMART" id="SM01359"/>
    </source>
</evidence>
<dbReference type="Pfam" id="PF17791">
    <property type="entry name" value="MG3"/>
    <property type="match status" value="1"/>
</dbReference>
<evidence type="ECO:0000256" key="5">
    <source>
        <dbReference type="ARBA" id="ARBA00022966"/>
    </source>
</evidence>
<evidence type="ECO:0000313" key="17">
    <source>
        <dbReference type="Proteomes" id="UP000440578"/>
    </source>
</evidence>
<dbReference type="Pfam" id="PF07703">
    <property type="entry name" value="A2M_BRD"/>
    <property type="match status" value="1"/>
</dbReference>
<dbReference type="SMART" id="SM01359">
    <property type="entry name" value="A2M_N_2"/>
    <property type="match status" value="1"/>
</dbReference>
<feature type="region of interest" description="Disordered" evidence="11">
    <location>
        <begin position="705"/>
        <end position="730"/>
    </location>
</feature>
<reference evidence="16 17" key="1">
    <citation type="submission" date="2019-07" db="EMBL/GenBank/DDBJ databases">
        <title>Draft genome assembly of a fouling barnacle, Amphibalanus amphitrite (Darwin, 1854): The first reference genome for Thecostraca.</title>
        <authorList>
            <person name="Kim W."/>
        </authorList>
    </citation>
    <scope>NUCLEOTIDE SEQUENCE [LARGE SCALE GENOMIC DNA]</scope>
    <source>
        <strain evidence="16">SNU_AA5</strain>
        <tissue evidence="16">Soma without cirri and trophi</tissue>
    </source>
</reference>
<feature type="domain" description="Alpha-2-macroglobulin" evidence="14">
    <location>
        <begin position="746"/>
        <end position="837"/>
    </location>
</feature>
<dbReference type="SUPFAM" id="SSF81296">
    <property type="entry name" value="E set domains"/>
    <property type="match status" value="1"/>
</dbReference>
<dbReference type="SUPFAM" id="SSF49410">
    <property type="entry name" value="Alpha-macroglobulin receptor domain"/>
    <property type="match status" value="1"/>
</dbReference>
<dbReference type="InterPro" id="IPR041813">
    <property type="entry name" value="A2M_TED"/>
</dbReference>
<dbReference type="Gene3D" id="2.20.130.20">
    <property type="match status" value="1"/>
</dbReference>
<evidence type="ECO:0000256" key="10">
    <source>
        <dbReference type="ARBA" id="ARBA00078071"/>
    </source>
</evidence>
<keyword evidence="7" id="KW-0325">Glycoprotein</keyword>
<sequence length="1514" mass="166982">MTGIRPAAHTATMAGSVLSGVSVALLLLQLTACVTARATYTIVAPRVLRPNLPFNVAITILDTTAPTRVTVQVGGRPDSGGNELKTKEVVVQPGVTTFTTFNIGDLGPGRYNLTAAGQGGLSFQNTTALEYVHKSYSVFIQTDKAIYKPGDLVRFRAVVLNPSLRPHTAGNLNAWVTDGKGNRIQQWDRQFTTNGVFTNSIQLSDQPVLGDWNLTIDVLGQRTSKVFEVAEYVLPRFEVTIDLPPYATFDDTSVTATVHAKYTYGKAVRGEVMVRAHPELKSTYLQPIFQDPVRKSAPIDGTADVTFNLKDELGLTNEDYERELVFDVIVTEELTGRAQNASAVTTIHRHKYTLQLVKTAENFKPGLKYTAFLKLATQDDMPVRGGRDKVTVKYGYTYNHENYTVTEYDVPSNGLLELTFFPPADNDTHALGIEAEYKGVNQWFSTVNKALSPSNSYIQATLETEEPRVGQPVTVRINSTRPVNQYVYEVLGLGQLQFAETMNAGGATTHQFRFTIRKDMVPRTRVVVYHILPDGEVVADALDFDVMGTFQNTVDIELGANKVEPGQEVDIKIKTRPDSYVCVLGIDQAVTVLKSGNDITQADVYEEMESYDSGRRPDGLPYLERQKRSLFFWPGTSTASQVFESTELRPDRGPGIEYRPVTRPPLAGPFAFFTIPAPFYHHRRVNVVRDPPNTWIFADVPTAGHRAANGHPGQNDNPAASKTAAAPSADRRKDFAFRPRDYIPRVWIFNDTNSGTLGEVRLRETAPDTITSWMISAFSVDNLYGLGVSERPSKLQVFRPFFVSLNLPYAVKRGEVVGIQCVVFNYHQTDLIAEVTLEHQGDLQFTSFSDEADNEVEGEEKKAPTLELFIKKQVLVPKNDGASVTFMVIPQTLGHVDIKVSARTSVAGDSVQRKLLVKPEGVPQVINTAMLVDLRNTDRFNSSVPIKLPRSFVNGSNSVEVSVIGDILGGSVGNLESLIQLPYGCGEQNMLRFVPNIVALDYLTGSGQITAGLQARAVGNMRTGYQRELSYRREDGSFSAFGDRDDAGSTWLTAFVIRSFAMAREYIEIDSSVMELGLKFLADNQASNGSFPEVGRVSHQPMQGGSARGVPLTAFTLLAFLDSEEGSQFSNAKNNAIDYLVRNIPTDPYELSVVAYALAKAGHPGAPGALARLSRMASEEDDMRWWEKPLESLKNTSFWYGRPRPLDIEMTSYALLTYLERGEREEALPILRWLMRQRNDMGGFQSTQDTVVGMTALAEAADALQSADTDVSVRFIFGPRGKNMRVTRSNALTVQKYELPDPEVDTVEVGATGSGLAVVQVTHRYHVDVTGPDPSFFLSPRMDGLSNKRHIKVSACTGWEGEGDSSNMAVMEIELPSGFTVDEQSIPGLYKYRSVKRVETADGDTKVVIYFDEISQYETCPTVLGYYTAKVARQKRSAVTVYDYYDPTRMARQFYLPIQATLCDICEGDDCDPVQCAQESETSGQQTGDPDAAGTISLQWPSLLVAAIVLAAGR</sequence>
<evidence type="ECO:0000256" key="12">
    <source>
        <dbReference type="SAM" id="SignalP"/>
    </source>
</evidence>
<dbReference type="InterPro" id="IPR041555">
    <property type="entry name" value="MG3"/>
</dbReference>
<dbReference type="SMART" id="SM01361">
    <property type="entry name" value="A2M_recep"/>
    <property type="match status" value="1"/>
</dbReference>
<dbReference type="Pfam" id="PF00207">
    <property type="entry name" value="A2M"/>
    <property type="match status" value="1"/>
</dbReference>
<dbReference type="InterPro" id="IPR013783">
    <property type="entry name" value="Ig-like_fold"/>
</dbReference>
<evidence type="ECO:0000313" key="16">
    <source>
        <dbReference type="EMBL" id="KAF0289582.1"/>
    </source>
</evidence>
<keyword evidence="5" id="KW-0882">Thioester bond</keyword>
<gene>
    <name evidence="16" type="primary">CD109_1</name>
    <name evidence="16" type="ORF">FJT64_012228</name>
</gene>
<dbReference type="InterPro" id="IPR008930">
    <property type="entry name" value="Terpenoid_cyclase/PrenylTrfase"/>
</dbReference>
<dbReference type="Gene3D" id="2.60.40.10">
    <property type="entry name" value="Immunoglobulins"/>
    <property type="match status" value="2"/>
</dbReference>
<evidence type="ECO:0000256" key="6">
    <source>
        <dbReference type="ARBA" id="ARBA00023157"/>
    </source>
</evidence>
<feature type="domain" description="Alpha-macroglobulin receptor-binding" evidence="15">
    <location>
        <begin position="1366"/>
        <end position="1455"/>
    </location>
</feature>
<feature type="signal peptide" evidence="12">
    <location>
        <begin position="1"/>
        <end position="36"/>
    </location>
</feature>
<comment type="subunit">
    <text evidence="9">Heterodimer of a TEP1-N chain and an TEP1-C chain non-covalently linked. Forms a complex composed of TEP1-N and TEP1-C heterodimer, LRIM1 and APL1C; the interaction stabilizes TEP1-N and TEP1-C heterodimer, prevents its binding to tissues while circulating in the hemolymph and protects the thioester bond from hydrolysis. Mature TEP1 and to a lesser extent full-length TEP1 interact with SPCLIP1; the interaction is induced by microbial infection.</text>
</comment>
<evidence type="ECO:0000256" key="7">
    <source>
        <dbReference type="ARBA" id="ARBA00023180"/>
    </source>
</evidence>
<dbReference type="InterPro" id="IPR001599">
    <property type="entry name" value="Macroglobln_a2"/>
</dbReference>
<feature type="domain" description="Alpha-2-macroglobulin bait region" evidence="13">
    <location>
        <begin position="458"/>
        <end position="593"/>
    </location>
</feature>
<comment type="similarity">
    <text evidence="1">Belongs to the protease inhibitor I39 (alpha-2-macroglobulin) family.</text>
</comment>
<dbReference type="InterPro" id="IPR019742">
    <property type="entry name" value="MacrogloblnA2_CS"/>
</dbReference>
<dbReference type="InterPro" id="IPR050473">
    <property type="entry name" value="A2M/Complement_sys"/>
</dbReference>
<dbReference type="InterPro" id="IPR014756">
    <property type="entry name" value="Ig_E-set"/>
</dbReference>
<dbReference type="GO" id="GO:0004867">
    <property type="term" value="F:serine-type endopeptidase inhibitor activity"/>
    <property type="evidence" value="ECO:0007669"/>
    <property type="project" value="UniProtKB-KW"/>
</dbReference>
<dbReference type="GO" id="GO:0005615">
    <property type="term" value="C:extracellular space"/>
    <property type="evidence" value="ECO:0007669"/>
    <property type="project" value="InterPro"/>
</dbReference>
<dbReference type="CDD" id="cd02897">
    <property type="entry name" value="A2M_2"/>
    <property type="match status" value="1"/>
</dbReference>
<dbReference type="Gene3D" id="2.60.40.690">
    <property type="entry name" value="Alpha-macroglobulin, receptor-binding domain"/>
    <property type="match status" value="1"/>
</dbReference>
<organism evidence="16 17">
    <name type="scientific">Amphibalanus amphitrite</name>
    <name type="common">Striped barnacle</name>
    <name type="synonym">Balanus amphitrite</name>
    <dbReference type="NCBI Taxonomy" id="1232801"/>
    <lineage>
        <taxon>Eukaryota</taxon>
        <taxon>Metazoa</taxon>
        <taxon>Ecdysozoa</taxon>
        <taxon>Arthropoda</taxon>
        <taxon>Crustacea</taxon>
        <taxon>Multicrustacea</taxon>
        <taxon>Cirripedia</taxon>
        <taxon>Thoracica</taxon>
        <taxon>Thoracicalcarea</taxon>
        <taxon>Balanomorpha</taxon>
        <taxon>Balanoidea</taxon>
        <taxon>Balanidae</taxon>
        <taxon>Amphibalaninae</taxon>
        <taxon>Amphibalanus</taxon>
    </lineage>
</organism>
<dbReference type="Proteomes" id="UP000440578">
    <property type="component" value="Unassembled WGS sequence"/>
</dbReference>
<keyword evidence="6" id="KW-1015">Disulfide bond</keyword>
<feature type="compositionally biased region" description="Low complexity" evidence="11">
    <location>
        <begin position="718"/>
        <end position="728"/>
    </location>
</feature>
<feature type="chain" id="PRO_5025581644" description="TEP1-F" evidence="12">
    <location>
        <begin position="37"/>
        <end position="1514"/>
    </location>
</feature>
<dbReference type="InterPro" id="IPR011625">
    <property type="entry name" value="A2M_N_BRD"/>
</dbReference>
<keyword evidence="17" id="KW-1185">Reference proteome</keyword>
<dbReference type="Pfam" id="PF07677">
    <property type="entry name" value="A2M_recep"/>
    <property type="match status" value="1"/>
</dbReference>
<evidence type="ECO:0000256" key="4">
    <source>
        <dbReference type="ARBA" id="ARBA00022900"/>
    </source>
</evidence>
<evidence type="ECO:0000256" key="8">
    <source>
        <dbReference type="ARBA" id="ARBA00057615"/>
    </source>
</evidence>
<keyword evidence="3 12" id="KW-0732">Signal</keyword>
<name>A0A6A4VGE0_AMPAM</name>
<evidence type="ECO:0000259" key="14">
    <source>
        <dbReference type="SMART" id="SM01360"/>
    </source>
</evidence>
<dbReference type="Gene3D" id="2.60.40.2950">
    <property type="match status" value="1"/>
</dbReference>
<dbReference type="InterPro" id="IPR036595">
    <property type="entry name" value="A-macroglobulin_rcpt-bd_sf"/>
</dbReference>